<dbReference type="EMBL" id="ATBP01000140">
    <property type="protein sequence ID" value="ETR72508.1"/>
    <property type="molecule type" value="Genomic_DNA"/>
</dbReference>
<keyword evidence="2 5" id="KW-0436">Ligase</keyword>
<dbReference type="Pfam" id="PF13193">
    <property type="entry name" value="AMP-binding_C"/>
    <property type="match status" value="1"/>
</dbReference>
<proteinExistence type="inferred from homology"/>
<feature type="domain" description="AMP-dependent synthetase/ligase" evidence="3">
    <location>
        <begin position="43"/>
        <end position="459"/>
    </location>
</feature>
<dbReference type="Proteomes" id="UP000189670">
    <property type="component" value="Unassembled WGS sequence"/>
</dbReference>
<dbReference type="Gene3D" id="2.30.38.10">
    <property type="entry name" value="Luciferase, Domain 3"/>
    <property type="match status" value="1"/>
</dbReference>
<accession>A0A1V1PCI3</accession>
<dbReference type="Pfam" id="PF00501">
    <property type="entry name" value="AMP-binding"/>
    <property type="match status" value="1"/>
</dbReference>
<evidence type="ECO:0000259" key="3">
    <source>
        <dbReference type="Pfam" id="PF00501"/>
    </source>
</evidence>
<organism evidence="5 6">
    <name type="scientific">Candidatus Magnetoglobus multicellularis str. Araruama</name>
    <dbReference type="NCBI Taxonomy" id="890399"/>
    <lineage>
        <taxon>Bacteria</taxon>
        <taxon>Pseudomonadati</taxon>
        <taxon>Thermodesulfobacteriota</taxon>
        <taxon>Desulfobacteria</taxon>
        <taxon>Desulfobacterales</taxon>
        <taxon>Desulfobacteraceae</taxon>
        <taxon>Candidatus Magnetoglobus</taxon>
    </lineage>
</organism>
<dbReference type="FunFam" id="3.30.300.30:FF:000008">
    <property type="entry name" value="2,3-dihydroxybenzoate-AMP ligase"/>
    <property type="match status" value="1"/>
</dbReference>
<dbReference type="PANTHER" id="PTHR24096">
    <property type="entry name" value="LONG-CHAIN-FATTY-ACID--COA LIGASE"/>
    <property type="match status" value="1"/>
</dbReference>
<dbReference type="PANTHER" id="PTHR24096:SF149">
    <property type="entry name" value="AMP-BINDING DOMAIN-CONTAINING PROTEIN-RELATED"/>
    <property type="match status" value="1"/>
</dbReference>
<dbReference type="GO" id="GO:0016405">
    <property type="term" value="F:CoA-ligase activity"/>
    <property type="evidence" value="ECO:0007669"/>
    <property type="project" value="TreeGrafter"/>
</dbReference>
<protein>
    <submittedName>
        <fullName evidence="5">Long-chain-fatty-acid--CoA ligase</fullName>
    </submittedName>
</protein>
<dbReference type="InterPro" id="IPR045851">
    <property type="entry name" value="AMP-bd_C_sf"/>
</dbReference>
<dbReference type="Gene3D" id="3.40.50.980">
    <property type="match status" value="3"/>
</dbReference>
<dbReference type="AlphaFoldDB" id="A0A1V1PCI3"/>
<feature type="domain" description="AMP-binding enzyme C-terminal" evidence="4">
    <location>
        <begin position="511"/>
        <end position="585"/>
    </location>
</feature>
<evidence type="ECO:0000256" key="2">
    <source>
        <dbReference type="ARBA" id="ARBA00022598"/>
    </source>
</evidence>
<name>A0A1V1PCI3_9BACT</name>
<dbReference type="SUPFAM" id="SSF56801">
    <property type="entry name" value="Acetyl-CoA synthetase-like"/>
    <property type="match status" value="1"/>
</dbReference>
<comment type="similarity">
    <text evidence="1">Belongs to the ATP-dependent AMP-binding enzyme family.</text>
</comment>
<reference evidence="6" key="1">
    <citation type="submission" date="2012-11" db="EMBL/GenBank/DDBJ databases">
        <authorList>
            <person name="Lucero-Rivera Y.E."/>
            <person name="Tovar-Ramirez D."/>
        </authorList>
    </citation>
    <scope>NUCLEOTIDE SEQUENCE [LARGE SCALE GENOMIC DNA]</scope>
    <source>
        <strain evidence="6">Araruama</strain>
    </source>
</reference>
<dbReference type="Gene3D" id="3.30.300.30">
    <property type="match status" value="1"/>
</dbReference>
<dbReference type="InterPro" id="IPR000873">
    <property type="entry name" value="AMP-dep_synth/lig_dom"/>
</dbReference>
<evidence type="ECO:0000256" key="1">
    <source>
        <dbReference type="ARBA" id="ARBA00006432"/>
    </source>
</evidence>
<evidence type="ECO:0000313" key="5">
    <source>
        <dbReference type="EMBL" id="ETR72508.1"/>
    </source>
</evidence>
<dbReference type="InterPro" id="IPR025110">
    <property type="entry name" value="AMP-bd_C"/>
</dbReference>
<dbReference type="CDD" id="cd05936">
    <property type="entry name" value="FC-FACS_FadD_like"/>
    <property type="match status" value="1"/>
</dbReference>
<evidence type="ECO:0000259" key="4">
    <source>
        <dbReference type="Pfam" id="PF13193"/>
    </source>
</evidence>
<evidence type="ECO:0000313" key="6">
    <source>
        <dbReference type="Proteomes" id="UP000189670"/>
    </source>
</evidence>
<dbReference type="InterPro" id="IPR020845">
    <property type="entry name" value="AMP-binding_CS"/>
</dbReference>
<dbReference type="PROSITE" id="PS00455">
    <property type="entry name" value="AMP_BINDING"/>
    <property type="match status" value="1"/>
</dbReference>
<sequence length="600" mass="67887">MDQAKEKRTESQVTYKDHPWKKHYSKHIPSKMDFKEMYLPSYLQRSVQNFPDKAALIFQGYVVTYKELQNMVDRFASCLKAFGIQKGDSVAILLPNTIQCVVSYYAIVKLGAIVVMNNPLYADPELEHQFNDSGAKVLITLDLLANRMIDLRPKTNITQIVYTSLADYMPFPKNFILKTVGKTRKISDWFPGIPFIKNIPIVGAIKSRFGELQNLTADVNIAPDVYNWKELLAQYEPDTSNVQLNNDDVVMYQYTGGTTGVSKGVMLTHGNITKQLQQASIWFPELEDGKEVVLGALPFFHVFGLTTVMNFSICKGWTNILIPKPQADQLLDTIHNYRPTFTPLVPTMFINMLNHPDIKKTDMTSIKACFSGSAPLAVDIIHEFEKMTGAVIIEGFGMTESSPVTHMNPFDGIRKVGSVGIPIPETECRIVDLETGEKDTLVGQPGELIVKGPQVMKGYKNRPDETAKTLRDGWLYTGDIATMDEDGYFYIVDRKKDMIISGGFNVYPRDIDEAIYEHPKVQEACSIGIPHSTRGEAVKVFVVLKENETATENEIIDFCKPKLAKYKWPVEVEFRKELPKTNVGKILRKDLRKQEIARRE</sequence>
<comment type="caution">
    <text evidence="5">The sequence shown here is derived from an EMBL/GenBank/DDBJ whole genome shotgun (WGS) entry which is preliminary data.</text>
</comment>
<gene>
    <name evidence="5" type="primary">lcfA</name>
    <name evidence="5" type="ORF">OMM_07471</name>
</gene>